<dbReference type="SUPFAM" id="SSF75005">
    <property type="entry name" value="Arabinanase/levansucrase/invertase"/>
    <property type="match status" value="1"/>
</dbReference>
<feature type="transmembrane region" description="Helical" evidence="7">
    <location>
        <begin position="125"/>
        <end position="146"/>
    </location>
</feature>
<name>A0A1Q8S0N8_9PEZI</name>
<dbReference type="InterPro" id="IPR020846">
    <property type="entry name" value="MFS_dom"/>
</dbReference>
<dbReference type="PRINTS" id="PR00171">
    <property type="entry name" value="SUGRTRNSPORT"/>
</dbReference>
<feature type="domain" description="Major facilitator superfamily (MFS) profile" evidence="8">
    <location>
        <begin position="56"/>
        <end position="508"/>
    </location>
</feature>
<feature type="transmembrane region" description="Helical" evidence="7">
    <location>
        <begin position="956"/>
        <end position="976"/>
    </location>
</feature>
<feature type="transmembrane region" description="Helical" evidence="7">
    <location>
        <begin position="897"/>
        <end position="914"/>
    </location>
</feature>
<dbReference type="GO" id="GO:0005351">
    <property type="term" value="F:carbohydrate:proton symporter activity"/>
    <property type="evidence" value="ECO:0007669"/>
    <property type="project" value="TreeGrafter"/>
</dbReference>
<dbReference type="FunFam" id="1.20.1250.20:FF:000134">
    <property type="entry name" value="MFS sugar transporter protein"/>
    <property type="match status" value="1"/>
</dbReference>
<dbReference type="PROSITE" id="PS00217">
    <property type="entry name" value="SUGAR_TRANSPORT_2"/>
    <property type="match status" value="1"/>
</dbReference>
<feature type="transmembrane region" description="Helical" evidence="7">
    <location>
        <begin position="1199"/>
        <end position="1219"/>
    </location>
</feature>
<comment type="caution">
    <text evidence="9">The sequence shown here is derived from an EMBL/GenBank/DDBJ whole genome shotgun (WGS) entry which is preliminary data.</text>
</comment>
<comment type="subcellular location">
    <subcellularLocation>
        <location evidence="1">Membrane</location>
        <topology evidence="1">Multi-pass membrane protein</topology>
    </subcellularLocation>
</comment>
<dbReference type="Proteomes" id="UP000186583">
    <property type="component" value="Unassembled WGS sequence"/>
</dbReference>
<feature type="transmembrane region" description="Helical" evidence="7">
    <location>
        <begin position="218"/>
        <end position="239"/>
    </location>
</feature>
<dbReference type="InterPro" id="IPR005828">
    <property type="entry name" value="MFS_sugar_transport-like"/>
</dbReference>
<feature type="transmembrane region" description="Helical" evidence="7">
    <location>
        <begin position="1133"/>
        <end position="1154"/>
    </location>
</feature>
<feature type="transmembrane region" description="Helical" evidence="7">
    <location>
        <begin position="483"/>
        <end position="504"/>
    </location>
</feature>
<dbReference type="FunFam" id="1.20.1250.20:FF:000217">
    <property type="entry name" value="MFS lactose permease, putative"/>
    <property type="match status" value="1"/>
</dbReference>
<feature type="transmembrane region" description="Helical" evidence="7">
    <location>
        <begin position="1231"/>
        <end position="1250"/>
    </location>
</feature>
<keyword evidence="3" id="KW-0813">Transport</keyword>
<feature type="transmembrane region" description="Helical" evidence="7">
    <location>
        <begin position="420"/>
        <end position="444"/>
    </location>
</feature>
<keyword evidence="6 7" id="KW-0472">Membrane</keyword>
<dbReference type="Gene3D" id="1.20.1250.20">
    <property type="entry name" value="MFS general substrate transporter like domains"/>
    <property type="match status" value="2"/>
</dbReference>
<dbReference type="EMBL" id="MPGH01000046">
    <property type="protein sequence ID" value="OLN94164.1"/>
    <property type="molecule type" value="Genomic_DNA"/>
</dbReference>
<feature type="domain" description="Major facilitator superfamily (MFS) profile" evidence="8">
    <location>
        <begin position="819"/>
        <end position="1285"/>
    </location>
</feature>
<evidence type="ECO:0000256" key="3">
    <source>
        <dbReference type="ARBA" id="ARBA00022448"/>
    </source>
</evidence>
<keyword evidence="10" id="KW-1185">Reference proteome</keyword>
<keyword evidence="5 7" id="KW-1133">Transmembrane helix</keyword>
<evidence type="ECO:0000256" key="2">
    <source>
        <dbReference type="ARBA" id="ARBA00010992"/>
    </source>
</evidence>
<reference evidence="9 10" key="1">
    <citation type="submission" date="2016-11" db="EMBL/GenBank/DDBJ databases">
        <title>Draft Genome Assembly of Colletotrichum chlorophyti a pathogen of herbaceous plants.</title>
        <authorList>
            <person name="Gan P."/>
            <person name="Narusaka M."/>
            <person name="Tsushima A."/>
            <person name="Narusaka Y."/>
            <person name="Takano Y."/>
            <person name="Shirasu K."/>
        </authorList>
    </citation>
    <scope>NUCLEOTIDE SEQUENCE [LARGE SCALE GENOMIC DNA]</scope>
    <source>
        <strain evidence="9 10">NTL11</strain>
    </source>
</reference>
<dbReference type="InterPro" id="IPR050360">
    <property type="entry name" value="MFS_Sugar_Transporters"/>
</dbReference>
<dbReference type="InterPro" id="IPR036259">
    <property type="entry name" value="MFS_trans_sf"/>
</dbReference>
<dbReference type="SUPFAM" id="SSF103473">
    <property type="entry name" value="MFS general substrate transporter"/>
    <property type="match status" value="2"/>
</dbReference>
<dbReference type="InterPro" id="IPR023296">
    <property type="entry name" value="Glyco_hydro_beta-prop_sf"/>
</dbReference>
<feature type="transmembrane region" description="Helical" evidence="7">
    <location>
        <begin position="158"/>
        <end position="176"/>
    </location>
</feature>
<dbReference type="CDD" id="cd18820">
    <property type="entry name" value="GH43_LbAraf43-like"/>
    <property type="match status" value="1"/>
</dbReference>
<feature type="transmembrane region" description="Helical" evidence="7">
    <location>
        <begin position="351"/>
        <end position="371"/>
    </location>
</feature>
<feature type="transmembrane region" description="Helical" evidence="7">
    <location>
        <begin position="1166"/>
        <end position="1187"/>
    </location>
</feature>
<feature type="transmembrane region" description="Helical" evidence="7">
    <location>
        <begin position="378"/>
        <end position="400"/>
    </location>
</feature>
<protein>
    <submittedName>
        <fullName evidence="9">Lactose permease 23</fullName>
    </submittedName>
</protein>
<comment type="similarity">
    <text evidence="2">Belongs to the major facilitator superfamily. Sugar transporter (TC 2.A.1.1) family.</text>
</comment>
<feature type="transmembrane region" description="Helical" evidence="7">
    <location>
        <begin position="182"/>
        <end position="206"/>
    </location>
</feature>
<gene>
    <name evidence="9" type="ORF">CCHL11_07158</name>
</gene>
<feature type="transmembrane region" description="Helical" evidence="7">
    <location>
        <begin position="47"/>
        <end position="69"/>
    </location>
</feature>
<feature type="transmembrane region" description="Helical" evidence="7">
    <location>
        <begin position="1099"/>
        <end position="1121"/>
    </location>
</feature>
<dbReference type="Gene3D" id="2.115.10.20">
    <property type="entry name" value="Glycosyl hydrolase domain, family 43"/>
    <property type="match status" value="1"/>
</dbReference>
<feature type="transmembrane region" description="Helical" evidence="7">
    <location>
        <begin position="920"/>
        <end position="944"/>
    </location>
</feature>
<dbReference type="Pfam" id="PF00083">
    <property type="entry name" value="Sugar_tr"/>
    <property type="match status" value="2"/>
</dbReference>
<organism evidence="9 10">
    <name type="scientific">Colletotrichum chlorophyti</name>
    <dbReference type="NCBI Taxonomy" id="708187"/>
    <lineage>
        <taxon>Eukaryota</taxon>
        <taxon>Fungi</taxon>
        <taxon>Dikarya</taxon>
        <taxon>Ascomycota</taxon>
        <taxon>Pezizomycotina</taxon>
        <taxon>Sordariomycetes</taxon>
        <taxon>Hypocreomycetidae</taxon>
        <taxon>Glomerellales</taxon>
        <taxon>Glomerellaceae</taxon>
        <taxon>Colletotrichum</taxon>
    </lineage>
</organism>
<evidence type="ECO:0000259" key="8">
    <source>
        <dbReference type="PROSITE" id="PS50850"/>
    </source>
</evidence>
<dbReference type="OrthoDB" id="6133115at2759"/>
<dbReference type="PANTHER" id="PTHR48022">
    <property type="entry name" value="PLASTIDIC GLUCOSE TRANSPORTER 4"/>
    <property type="match status" value="1"/>
</dbReference>
<feature type="transmembrane region" description="Helical" evidence="7">
    <location>
        <begin position="1262"/>
        <end position="1281"/>
    </location>
</feature>
<evidence type="ECO:0000256" key="6">
    <source>
        <dbReference type="ARBA" id="ARBA00023136"/>
    </source>
</evidence>
<dbReference type="PROSITE" id="PS50850">
    <property type="entry name" value="MFS"/>
    <property type="match status" value="2"/>
</dbReference>
<proteinExistence type="inferred from homology"/>
<dbReference type="NCBIfam" id="TIGR00879">
    <property type="entry name" value="SP"/>
    <property type="match status" value="1"/>
</dbReference>
<feature type="transmembrane region" description="Helical" evidence="7">
    <location>
        <begin position="456"/>
        <end position="477"/>
    </location>
</feature>
<dbReference type="GO" id="GO:0016020">
    <property type="term" value="C:membrane"/>
    <property type="evidence" value="ECO:0007669"/>
    <property type="project" value="UniProtKB-SubCell"/>
</dbReference>
<evidence type="ECO:0000256" key="5">
    <source>
        <dbReference type="ARBA" id="ARBA00022989"/>
    </source>
</evidence>
<evidence type="ECO:0000313" key="9">
    <source>
        <dbReference type="EMBL" id="OLN94164.1"/>
    </source>
</evidence>
<evidence type="ECO:0000256" key="7">
    <source>
        <dbReference type="SAM" id="Phobius"/>
    </source>
</evidence>
<keyword evidence="4 7" id="KW-0812">Transmembrane</keyword>
<dbReference type="InterPro" id="IPR005829">
    <property type="entry name" value="Sugar_transporter_CS"/>
</dbReference>
<sequence length="1336" mass="146755">MSATHDIRDEKDAGDIQNIKEHAVATTKTASGDEAFQQALLKEPPRWLANPIIIPAVFVAFCCSTANGYDGSLFGTLLANSKFKEFFGVDNKGIEAGIVTSMYQIGSVVSIPFVGPAIDTWGRRAGMFTGALIILIGVAIQVACIATKNVNQFMAGRFFLGFGVQIAASAGPIYVVEVAHPAYRGICGGLYNVMWPVGAIVASGAARGSLNRGGTASWIIPVALQAMFPGIICLASLFLPESPRWLYTNNKREESKAVLTRLHAQGNSDSEWVKLQLNEYEEFLEVEGTDKKWWDYRALFRGRATLYRLACNCIVPTFGQLAGNSIISYYLSAFLDTAGIRDEATQMNVGIGMNAIQIVFACCGASITDTLGRRPMLLLVNFVCGLCWIGVIVPASIANITDVNDESQTSALNPSVSRAMLAWVYIFQICYSAGWTPLQALYPVEVLNYEIRAKGMAFSGLFMNFALLSTQLGVPVALKNIHWKVYIVFCVWCFVQSLVLYFLAPETKNRTLEELDRIFASPNPVKASTEKKLYEVDADANIVNVDAIISASTALCGLLGLTAAYTNPIRNPGGGDPQISWFDGYYYFISTEWTNLQLARATTIEGLKTATPKVIYSDSNPSRCCSVWAPEIHYFDGRWYLYYTAGNDGNLDGQRMHVLKGGASPWDDWSYAGRVTDDWSLDGTVVRFNDWGNYFVYSCMTGVPHQSTCVRKLNDDYISASPNITIISQPDQPWEQSEVPVQEGQYGLYFGGKTYIAYSANYCWTPDYCVALLEWDGVTDPALPSAWTKSDGCQLTAANGNFGTGHNSFFRSPDETQTFITFHATGNANGACDDNRYVMVQPITANADGTPNFGFRSGSYFNPSDTVAAGIVSSFQGGAILGTMINMALSDWLGRRNSVFLGAIISIVGSALQAGSENLFALITGRFIGGAAVGILTSTVPMYASELSEARHRGKLSGLLQWMLSWGFLVAQWLGYGCSFVRNDFSCEQNLIPGREYKACLFDIGKGLGRFPLAFQCIPGVIMATGIYFLQESPRWLVEKGRYAEARRGLGKLRVGVDEKLIDVEYEQIRHAVRTQYALREHGYLWKAIITKPSWRRRLLLGCGVQAFSPLSGINVIAYFGPRIYELLGIGTQTSLMIIGINGALGIIYNSVGLCMLDRVGRIRPLIVSALGLAAALLVNAVQFQFLDRSNLDQLRSMVAMNFVFGFFFTPLGIISWVYPAEIFPLEIRALGNSLTTFTNWTINLVLVSFSPQALSAIGFKFFYVFFVFNVAAATCYFLFYPETKGRTLEQMDELFGDYVPMSEQNSSAAISSLDRQSGKGTYGSFGAHERLPISV</sequence>
<accession>A0A1Q8S0N8</accession>
<dbReference type="PANTHER" id="PTHR48022:SF9">
    <property type="entry name" value="MAJOR FACILITATOR SUPERFAMILY (MFS) PROFILE DOMAIN-CONTAINING PROTEIN"/>
    <property type="match status" value="1"/>
</dbReference>
<dbReference type="GO" id="GO:0005975">
    <property type="term" value="P:carbohydrate metabolic process"/>
    <property type="evidence" value="ECO:0007669"/>
    <property type="project" value="InterPro"/>
</dbReference>
<dbReference type="InterPro" id="IPR003663">
    <property type="entry name" value="Sugar/inositol_transpt"/>
</dbReference>
<evidence type="ECO:0000313" key="10">
    <source>
        <dbReference type="Proteomes" id="UP000186583"/>
    </source>
</evidence>
<evidence type="ECO:0000256" key="4">
    <source>
        <dbReference type="ARBA" id="ARBA00022692"/>
    </source>
</evidence>
<evidence type="ECO:0000256" key="1">
    <source>
        <dbReference type="ARBA" id="ARBA00004141"/>
    </source>
</evidence>
<dbReference type="GO" id="GO:0004553">
    <property type="term" value="F:hydrolase activity, hydrolyzing O-glycosyl compounds"/>
    <property type="evidence" value="ECO:0007669"/>
    <property type="project" value="InterPro"/>
</dbReference>